<feature type="binding site" evidence="9">
    <location>
        <position position="120"/>
    </location>
    <ligand>
        <name>NADPH</name>
        <dbReference type="ChEBI" id="CHEBI:57783"/>
    </ligand>
</feature>
<feature type="domain" description="DXP reductoisomerase C-terminal" evidence="12">
    <location>
        <begin position="257"/>
        <end position="374"/>
    </location>
</feature>
<feature type="binding site" evidence="9">
    <location>
        <position position="217"/>
    </location>
    <ligand>
        <name>1-deoxy-D-xylulose 5-phosphate</name>
        <dbReference type="ChEBI" id="CHEBI:57792"/>
    </ligand>
</feature>
<dbReference type="OrthoDB" id="9806546at2"/>
<feature type="binding site" evidence="9">
    <location>
        <position position="10"/>
    </location>
    <ligand>
        <name>NADPH</name>
        <dbReference type="ChEBI" id="CHEBI:57783"/>
    </ligand>
</feature>
<evidence type="ECO:0000256" key="1">
    <source>
        <dbReference type="ARBA" id="ARBA00005094"/>
    </source>
</evidence>
<dbReference type="FunCoup" id="A0A3G9J6M3">
    <property type="interactions" value="396"/>
</dbReference>
<dbReference type="EC" id="1.1.1.267" evidence="9"/>
<feature type="binding site" evidence="9">
    <location>
        <position position="208"/>
    </location>
    <ligand>
        <name>1-deoxy-D-xylulose 5-phosphate</name>
        <dbReference type="ChEBI" id="CHEBI:57792"/>
    </ligand>
</feature>
<protein>
    <recommendedName>
        <fullName evidence="9">1-deoxy-D-xylulose 5-phosphate reductoisomerase</fullName>
        <shortName evidence="9">DXP reductoisomerase</shortName>
        <ecNumber evidence="9">1.1.1.267</ecNumber>
    </recommendedName>
    <alternativeName>
        <fullName evidence="9">1-deoxyxylulose-5-phosphate reductoisomerase</fullName>
    </alternativeName>
    <alternativeName>
        <fullName evidence="9">2-C-methyl-D-erythritol 4-phosphate synthase</fullName>
    </alternativeName>
</protein>
<proteinExistence type="inferred from homology"/>
<dbReference type="Pfam" id="PF08436">
    <property type="entry name" value="DXP_redisom_C"/>
    <property type="match status" value="1"/>
</dbReference>
<evidence type="ECO:0000256" key="6">
    <source>
        <dbReference type="ARBA" id="ARBA00023211"/>
    </source>
</evidence>
<feature type="binding site" evidence="9">
    <location>
        <position position="213"/>
    </location>
    <ligand>
        <name>1-deoxy-D-xylulose 5-phosphate</name>
        <dbReference type="ChEBI" id="CHEBI:57792"/>
    </ligand>
</feature>
<dbReference type="GO" id="GO:0030604">
    <property type="term" value="F:1-deoxy-D-xylulose-5-phosphate reductoisomerase activity"/>
    <property type="evidence" value="ECO:0007669"/>
    <property type="project" value="UniProtKB-UniRule"/>
</dbReference>
<evidence type="ECO:0000259" key="10">
    <source>
        <dbReference type="Pfam" id="PF02670"/>
    </source>
</evidence>
<feature type="binding site" evidence="9">
    <location>
        <position position="36"/>
    </location>
    <ligand>
        <name>NADPH</name>
        <dbReference type="ChEBI" id="CHEBI:57783"/>
    </ligand>
</feature>
<comment type="pathway">
    <text evidence="1 9">Isoprenoid biosynthesis; isopentenyl diphosphate biosynthesis via DXP pathway; isopentenyl diphosphate from 1-deoxy-D-xylulose 5-phosphate: step 1/6.</text>
</comment>
<comment type="similarity">
    <text evidence="2 9">Belongs to the DXR family.</text>
</comment>
<feature type="binding site" evidence="9">
    <location>
        <position position="38"/>
    </location>
    <ligand>
        <name>NADPH</name>
        <dbReference type="ChEBI" id="CHEBI:57783"/>
    </ligand>
</feature>
<reference evidence="13 14" key="1">
    <citation type="submission" date="2018-11" db="EMBL/GenBank/DDBJ databases">
        <title>Novel Erysipelotrichaceae bacterium isolated from small intestine of a swine.</title>
        <authorList>
            <person name="Kim J.S."/>
            <person name="Choe H."/>
            <person name="Lee Y.R."/>
            <person name="Kim K.M."/>
            <person name="Park D.S."/>
        </authorList>
    </citation>
    <scope>NUCLEOTIDE SEQUENCE [LARGE SCALE GENOMIC DNA]</scope>
    <source>
        <strain evidence="13 14">SG0102</strain>
    </source>
</reference>
<dbReference type="PANTHER" id="PTHR30525:SF0">
    <property type="entry name" value="1-DEOXY-D-XYLULOSE 5-PHOSPHATE REDUCTOISOMERASE, CHLOROPLASTIC"/>
    <property type="match status" value="1"/>
</dbReference>
<dbReference type="UniPathway" id="UPA00056">
    <property type="reaction ID" value="UER00092"/>
</dbReference>
<dbReference type="GO" id="GO:0016853">
    <property type="term" value="F:isomerase activity"/>
    <property type="evidence" value="ECO:0007669"/>
    <property type="project" value="UniProtKB-KW"/>
</dbReference>
<feature type="binding site" evidence="9">
    <location>
        <position position="146"/>
    </location>
    <ligand>
        <name>Mn(2+)</name>
        <dbReference type="ChEBI" id="CHEBI:29035"/>
    </ligand>
</feature>
<dbReference type="Gene3D" id="1.10.1740.10">
    <property type="match status" value="1"/>
</dbReference>
<evidence type="ECO:0000256" key="2">
    <source>
        <dbReference type="ARBA" id="ARBA00006825"/>
    </source>
</evidence>
<comment type="caution">
    <text evidence="9">Lacks conserved residue(s) required for the propagation of feature annotation.</text>
</comment>
<dbReference type="AlphaFoldDB" id="A0A3G9J6M3"/>
<keyword evidence="9" id="KW-0460">Magnesium</keyword>
<keyword evidence="4 9" id="KW-0521">NADP</keyword>
<feature type="binding site" evidence="9">
    <location>
        <position position="201"/>
    </location>
    <ligand>
        <name>NADPH</name>
        <dbReference type="ChEBI" id="CHEBI:57783"/>
    </ligand>
</feature>
<dbReference type="NCBIfam" id="TIGR00243">
    <property type="entry name" value="Dxr"/>
    <property type="match status" value="1"/>
</dbReference>
<dbReference type="InterPro" id="IPR036169">
    <property type="entry name" value="DXPR_C_sf"/>
</dbReference>
<dbReference type="PANTHER" id="PTHR30525">
    <property type="entry name" value="1-DEOXY-D-XYLULOSE 5-PHOSPHATE REDUCTOISOMERASE"/>
    <property type="match status" value="1"/>
</dbReference>
<dbReference type="SUPFAM" id="SSF51735">
    <property type="entry name" value="NAD(P)-binding Rossmann-fold domains"/>
    <property type="match status" value="1"/>
</dbReference>
<evidence type="ECO:0000256" key="8">
    <source>
        <dbReference type="ARBA" id="ARBA00048543"/>
    </source>
</evidence>
<feature type="binding site" evidence="9">
    <location>
        <position position="13"/>
    </location>
    <ligand>
        <name>NADPH</name>
        <dbReference type="ChEBI" id="CHEBI:57783"/>
    </ligand>
</feature>
<organism evidence="13 14">
    <name type="scientific">Intestinibaculum porci</name>
    <dbReference type="NCBI Taxonomy" id="2487118"/>
    <lineage>
        <taxon>Bacteria</taxon>
        <taxon>Bacillati</taxon>
        <taxon>Bacillota</taxon>
        <taxon>Erysipelotrichia</taxon>
        <taxon>Erysipelotrichales</taxon>
        <taxon>Erysipelotrichaceae</taxon>
        <taxon>Intestinibaculum</taxon>
    </lineage>
</organism>
<keyword evidence="14" id="KW-1185">Reference proteome</keyword>
<feature type="domain" description="1-deoxy-D-xylulose 5-phosphate reductoisomerase N-terminal" evidence="10">
    <location>
        <begin position="4"/>
        <end position="128"/>
    </location>
</feature>
<dbReference type="InterPro" id="IPR026877">
    <property type="entry name" value="DXPR_C"/>
</dbReference>
<dbReference type="Pfam" id="PF13288">
    <property type="entry name" value="DXPR_C"/>
    <property type="match status" value="1"/>
</dbReference>
<gene>
    <name evidence="13" type="primary">dxr2</name>
    <name evidence="9" type="synonym">dxr</name>
    <name evidence="13" type="ORF">SG0102_16040</name>
</gene>
<feature type="binding site" evidence="9">
    <location>
        <position position="214"/>
    </location>
    <ligand>
        <name>1-deoxy-D-xylulose 5-phosphate</name>
        <dbReference type="ChEBI" id="CHEBI:57792"/>
    </ligand>
</feature>
<evidence type="ECO:0000256" key="5">
    <source>
        <dbReference type="ARBA" id="ARBA00023002"/>
    </source>
</evidence>
<dbReference type="SUPFAM" id="SSF69055">
    <property type="entry name" value="1-deoxy-D-xylulose-5-phosphate reductoisomerase, C-terminal domain"/>
    <property type="match status" value="1"/>
</dbReference>
<dbReference type="GO" id="GO:0030145">
    <property type="term" value="F:manganese ion binding"/>
    <property type="evidence" value="ECO:0007669"/>
    <property type="project" value="TreeGrafter"/>
</dbReference>
<dbReference type="GO" id="GO:0070402">
    <property type="term" value="F:NADPH binding"/>
    <property type="evidence" value="ECO:0007669"/>
    <property type="project" value="InterPro"/>
</dbReference>
<feature type="binding site" evidence="9">
    <location>
        <position position="11"/>
    </location>
    <ligand>
        <name>NADPH</name>
        <dbReference type="ChEBI" id="CHEBI:57783"/>
    </ligand>
</feature>
<dbReference type="InterPro" id="IPR036291">
    <property type="entry name" value="NAD(P)-bd_dom_sf"/>
</dbReference>
<dbReference type="FunFam" id="3.40.50.720:FF:000045">
    <property type="entry name" value="1-deoxy-D-xylulose 5-phosphate reductoisomerase"/>
    <property type="match status" value="1"/>
</dbReference>
<evidence type="ECO:0000256" key="9">
    <source>
        <dbReference type="HAMAP-Rule" id="MF_00183"/>
    </source>
</evidence>
<dbReference type="EMBL" id="AP019309">
    <property type="protein sequence ID" value="BBH26670.1"/>
    <property type="molecule type" value="Genomic_DNA"/>
</dbReference>
<dbReference type="SUPFAM" id="SSF55347">
    <property type="entry name" value="Glyceraldehyde-3-phosphate dehydrogenase-like, C-terminal domain"/>
    <property type="match status" value="1"/>
</dbReference>
<feature type="binding site" evidence="9">
    <location>
        <position position="121"/>
    </location>
    <ligand>
        <name>1-deoxy-D-xylulose 5-phosphate</name>
        <dbReference type="ChEBI" id="CHEBI:57792"/>
    </ligand>
</feature>
<feature type="binding site" evidence="9">
    <location>
        <position position="195"/>
    </location>
    <ligand>
        <name>1-deoxy-D-xylulose 5-phosphate</name>
        <dbReference type="ChEBI" id="CHEBI:57792"/>
    </ligand>
</feature>
<evidence type="ECO:0000313" key="14">
    <source>
        <dbReference type="Proteomes" id="UP000268059"/>
    </source>
</evidence>
<dbReference type="InterPro" id="IPR013512">
    <property type="entry name" value="DXP_reductoisomerase_N"/>
</dbReference>
<dbReference type="KEGG" id="ebm:SG0102_16040"/>
<dbReference type="InParanoid" id="A0A3G9J6M3"/>
<dbReference type="PIRSF" id="PIRSF006205">
    <property type="entry name" value="Dxp_reductismrs"/>
    <property type="match status" value="1"/>
</dbReference>
<dbReference type="Pfam" id="PF02670">
    <property type="entry name" value="DXP_reductoisom"/>
    <property type="match status" value="1"/>
</dbReference>
<evidence type="ECO:0000259" key="11">
    <source>
        <dbReference type="Pfam" id="PF08436"/>
    </source>
</evidence>
<feature type="domain" description="1-deoxy-D-xylulose 5-phosphate reductoisomerase C-terminal" evidence="11">
    <location>
        <begin position="142"/>
        <end position="225"/>
    </location>
</feature>
<evidence type="ECO:0000256" key="3">
    <source>
        <dbReference type="ARBA" id="ARBA00022723"/>
    </source>
</evidence>
<keyword evidence="13" id="KW-0413">Isomerase</keyword>
<feature type="binding site" evidence="9">
    <location>
        <position position="148"/>
    </location>
    <ligand>
        <name>1-deoxy-D-xylulose 5-phosphate</name>
        <dbReference type="ChEBI" id="CHEBI:57792"/>
    </ligand>
</feature>
<dbReference type="InterPro" id="IPR003821">
    <property type="entry name" value="DXP_reductoisomerase"/>
</dbReference>
<dbReference type="RefSeq" id="WP_125119507.1">
    <property type="nucleotide sequence ID" value="NZ_AP019309.1"/>
</dbReference>
<accession>A0A3G9J6M3</accession>
<evidence type="ECO:0000256" key="7">
    <source>
        <dbReference type="ARBA" id="ARBA00023229"/>
    </source>
</evidence>
<sequence length="388" mass="42724">MKKITVLGVTGSIGTQTVDVVAHHQEDFEIVAMSAGHNIAKLEEIMELLPVRHICVLEKADADALAQKYPECHFYYGAEGLNTIATLEETDIVLNAIVGFAGLLPTINAIKAHKDIAIANKETLVVAGHIIMPLVKENHVALLPVDSEHSAIWQSMRGGQHGEVSKILLTCSGGSFRDKSLEELKGATVEQALNHPNWNMGAKITIDSATLINKGLEVMEARWLFDVDYDDIEVLIHPESVLHSAVEFEDTAVIGQMGTPDMRLPIQYALSYPHRMPLVNAKRLSLADIGTLHFKRPDPERFKALPLAYRAGKTGGSMPCVFNGANEMANALFREGKITFLEIVDLVEAAMNAHEVEENPNLDRLIVIDEWARDFVLKKVEELHAAAH</sequence>
<feature type="binding site" evidence="9">
    <location>
        <position position="122"/>
    </location>
    <ligand>
        <name>NADPH</name>
        <dbReference type="ChEBI" id="CHEBI:57783"/>
    </ligand>
</feature>
<feature type="binding site" evidence="9">
    <location>
        <position position="147"/>
    </location>
    <ligand>
        <name>1-deoxy-D-xylulose 5-phosphate</name>
        <dbReference type="ChEBI" id="CHEBI:57792"/>
    </ligand>
</feature>
<feature type="binding site" evidence="9">
    <location>
        <position position="12"/>
    </location>
    <ligand>
        <name>NADPH</name>
        <dbReference type="ChEBI" id="CHEBI:57783"/>
    </ligand>
</feature>
<feature type="binding site" evidence="9">
    <location>
        <position position="217"/>
    </location>
    <ligand>
        <name>Mn(2+)</name>
        <dbReference type="ChEBI" id="CHEBI:29035"/>
    </ligand>
</feature>
<dbReference type="InterPro" id="IPR013644">
    <property type="entry name" value="DXP_reductoisomerase_C"/>
</dbReference>
<evidence type="ECO:0000256" key="4">
    <source>
        <dbReference type="ARBA" id="ARBA00022857"/>
    </source>
</evidence>
<comment type="cofactor">
    <cofactor evidence="9">
        <name>Mg(2+)</name>
        <dbReference type="ChEBI" id="CHEBI:18420"/>
    </cofactor>
    <cofactor evidence="9">
        <name>Mn(2+)</name>
        <dbReference type="ChEBI" id="CHEBI:29035"/>
    </cofactor>
</comment>
<keyword evidence="6 9" id="KW-0464">Manganese</keyword>
<comment type="catalytic activity">
    <reaction evidence="8">
        <text>2-C-methyl-D-erythritol 4-phosphate + NADP(+) = 1-deoxy-D-xylulose 5-phosphate + NADPH + H(+)</text>
        <dbReference type="Rhea" id="RHEA:13717"/>
        <dbReference type="ChEBI" id="CHEBI:15378"/>
        <dbReference type="ChEBI" id="CHEBI:57783"/>
        <dbReference type="ChEBI" id="CHEBI:57792"/>
        <dbReference type="ChEBI" id="CHEBI:58262"/>
        <dbReference type="ChEBI" id="CHEBI:58349"/>
        <dbReference type="EC" id="1.1.1.267"/>
    </reaction>
    <physiologicalReaction direction="right-to-left" evidence="8">
        <dbReference type="Rhea" id="RHEA:13719"/>
    </physiologicalReaction>
</comment>
<keyword evidence="7 9" id="KW-0414">Isoprene biosynthesis</keyword>
<feature type="binding site" evidence="9">
    <location>
        <position position="148"/>
    </location>
    <ligand>
        <name>Mn(2+)</name>
        <dbReference type="ChEBI" id="CHEBI:29035"/>
    </ligand>
</feature>
<dbReference type="NCBIfam" id="NF009114">
    <property type="entry name" value="PRK12464.1"/>
    <property type="match status" value="1"/>
</dbReference>
<evidence type="ECO:0000259" key="12">
    <source>
        <dbReference type="Pfam" id="PF13288"/>
    </source>
</evidence>
<keyword evidence="5 9" id="KW-0560">Oxidoreductase</keyword>
<dbReference type="GO" id="GO:0051484">
    <property type="term" value="P:isopentenyl diphosphate biosynthetic process, methylerythritol 4-phosphate pathway involved in terpenoid biosynthetic process"/>
    <property type="evidence" value="ECO:0007669"/>
    <property type="project" value="UniProtKB-ARBA"/>
</dbReference>
<evidence type="ECO:0000313" key="13">
    <source>
        <dbReference type="EMBL" id="BBH26670.1"/>
    </source>
</evidence>
<keyword evidence="3 9" id="KW-0479">Metal-binding</keyword>
<dbReference type="Proteomes" id="UP000268059">
    <property type="component" value="Chromosome"/>
</dbReference>
<dbReference type="Gene3D" id="3.40.50.720">
    <property type="entry name" value="NAD(P)-binding Rossmann-like Domain"/>
    <property type="match status" value="1"/>
</dbReference>
<feature type="binding site" evidence="9">
    <location>
        <position position="172"/>
    </location>
    <ligand>
        <name>1-deoxy-D-xylulose 5-phosphate</name>
        <dbReference type="ChEBI" id="CHEBI:57792"/>
    </ligand>
</feature>
<comment type="function">
    <text evidence="9">Catalyzes the NADPH-dependent rearrangement and reduction of 1-deoxy-D-xylulose-5-phosphate (DXP) to 2-C-methyl-D-erythritol 4-phosphate (MEP).</text>
</comment>
<name>A0A3G9J6M3_9FIRM</name>
<dbReference type="HAMAP" id="MF_00183">
    <property type="entry name" value="DXP_reductoisom"/>
    <property type="match status" value="1"/>
</dbReference>